<evidence type="ECO:0000256" key="1">
    <source>
        <dbReference type="SAM" id="Phobius"/>
    </source>
</evidence>
<feature type="transmembrane region" description="Helical" evidence="1">
    <location>
        <begin position="128"/>
        <end position="148"/>
    </location>
</feature>
<reference evidence="2 3" key="1">
    <citation type="submission" date="2023-07" db="EMBL/GenBank/DDBJ databases">
        <title>Sorghum-associated microbial communities from plants grown in Nebraska, USA.</title>
        <authorList>
            <person name="Schachtman D."/>
        </authorList>
    </citation>
    <scope>NUCLEOTIDE SEQUENCE [LARGE SCALE GENOMIC DNA]</scope>
    <source>
        <strain evidence="2 3">DS1314</strain>
    </source>
</reference>
<keyword evidence="1" id="KW-1133">Transmembrane helix</keyword>
<keyword evidence="1" id="KW-0472">Membrane</keyword>
<dbReference type="Proteomes" id="UP001233836">
    <property type="component" value="Unassembled WGS sequence"/>
</dbReference>
<sequence length="246" mass="28645">MTNNNSILNYIFKYKEIYFLVPAIIYVIGFLCLQGSFSALNGNTLMSDIAFPLYPFNFEVYLYKGLFISMGLILPFIFFAFLLLRSFISKFKYQLKTGLSIIPASMLFHSITLNFYQMTKNYLSNHLNHIHILGYFFIYFLIFIYIFLCAQSSTSSYRRFTLLTSSIFLVISLCTHVYWVGQITQAKKVSDFLDGKEVRIMHIETDKETYDLLVYDINKELATGIDKDKNIITIPMDKIISFAIKN</sequence>
<feature type="transmembrane region" description="Helical" evidence="1">
    <location>
        <begin position="60"/>
        <end position="84"/>
    </location>
</feature>
<keyword evidence="3" id="KW-1185">Reference proteome</keyword>
<feature type="transmembrane region" description="Helical" evidence="1">
    <location>
        <begin position="96"/>
        <end position="116"/>
    </location>
</feature>
<proteinExistence type="predicted"/>
<evidence type="ECO:0000313" key="3">
    <source>
        <dbReference type="Proteomes" id="UP001233836"/>
    </source>
</evidence>
<comment type="caution">
    <text evidence="2">The sequence shown here is derived from an EMBL/GenBank/DDBJ whole genome shotgun (WGS) entry which is preliminary data.</text>
</comment>
<keyword evidence="1" id="KW-0812">Transmembrane</keyword>
<name>A0ABT9WBE7_9BACL</name>
<feature type="transmembrane region" description="Helical" evidence="1">
    <location>
        <begin position="160"/>
        <end position="181"/>
    </location>
</feature>
<gene>
    <name evidence="2" type="ORF">J2T19_002030</name>
</gene>
<dbReference type="EMBL" id="JAUSTI010000004">
    <property type="protein sequence ID" value="MDQ0170588.1"/>
    <property type="molecule type" value="Genomic_DNA"/>
</dbReference>
<dbReference type="RefSeq" id="WP_307215235.1">
    <property type="nucleotide sequence ID" value="NZ_JAUSTI010000004.1"/>
</dbReference>
<evidence type="ECO:0000313" key="2">
    <source>
        <dbReference type="EMBL" id="MDQ0170588.1"/>
    </source>
</evidence>
<accession>A0ABT9WBE7</accession>
<feature type="transmembrane region" description="Helical" evidence="1">
    <location>
        <begin position="17"/>
        <end position="40"/>
    </location>
</feature>
<organism evidence="2 3">
    <name type="scientific">Paenibacillus tundrae</name>
    <dbReference type="NCBI Taxonomy" id="528187"/>
    <lineage>
        <taxon>Bacteria</taxon>
        <taxon>Bacillati</taxon>
        <taxon>Bacillota</taxon>
        <taxon>Bacilli</taxon>
        <taxon>Bacillales</taxon>
        <taxon>Paenibacillaceae</taxon>
        <taxon>Paenibacillus</taxon>
    </lineage>
</organism>
<protein>
    <submittedName>
        <fullName evidence="2">Uncharacterized protein</fullName>
    </submittedName>
</protein>